<evidence type="ECO:0000256" key="6">
    <source>
        <dbReference type="ARBA" id="ARBA00022840"/>
    </source>
</evidence>
<dbReference type="InterPro" id="IPR017441">
    <property type="entry name" value="Protein_kinase_ATP_BS"/>
</dbReference>
<evidence type="ECO:0000256" key="5">
    <source>
        <dbReference type="ARBA" id="ARBA00022777"/>
    </source>
</evidence>
<evidence type="ECO:0000256" key="7">
    <source>
        <dbReference type="PROSITE-ProRule" id="PRU10141"/>
    </source>
</evidence>
<dbReference type="InterPro" id="IPR011009">
    <property type="entry name" value="Kinase-like_dom_sf"/>
</dbReference>
<reference evidence="9 10" key="1">
    <citation type="submission" date="2016-10" db="EMBL/GenBank/DDBJ databases">
        <authorList>
            <person name="de Groot N.N."/>
        </authorList>
    </citation>
    <scope>NUCLEOTIDE SEQUENCE [LARGE SCALE GENOMIC DNA]</scope>
    <source>
        <strain evidence="9 10">DSM 43794</strain>
    </source>
</reference>
<dbReference type="EC" id="2.7.11.1" evidence="1"/>
<organism evidence="9 10">
    <name type="scientific">Thermostaphylospora chromogena</name>
    <dbReference type="NCBI Taxonomy" id="35622"/>
    <lineage>
        <taxon>Bacteria</taxon>
        <taxon>Bacillati</taxon>
        <taxon>Actinomycetota</taxon>
        <taxon>Actinomycetes</taxon>
        <taxon>Streptosporangiales</taxon>
        <taxon>Thermomonosporaceae</taxon>
        <taxon>Thermostaphylospora</taxon>
    </lineage>
</organism>
<feature type="binding site" evidence="7">
    <location>
        <position position="45"/>
    </location>
    <ligand>
        <name>ATP</name>
        <dbReference type="ChEBI" id="CHEBI:30616"/>
    </ligand>
</feature>
<proteinExistence type="predicted"/>
<keyword evidence="4 7" id="KW-0547">Nucleotide-binding</keyword>
<dbReference type="SMART" id="SM00220">
    <property type="entry name" value="S_TKc"/>
    <property type="match status" value="1"/>
</dbReference>
<evidence type="ECO:0000256" key="4">
    <source>
        <dbReference type="ARBA" id="ARBA00022741"/>
    </source>
</evidence>
<evidence type="ECO:0000313" key="9">
    <source>
        <dbReference type="EMBL" id="SDR07192.1"/>
    </source>
</evidence>
<dbReference type="Pfam" id="PF00069">
    <property type="entry name" value="Pkinase"/>
    <property type="match status" value="1"/>
</dbReference>
<keyword evidence="10" id="KW-1185">Reference proteome</keyword>
<dbReference type="InterPro" id="IPR000719">
    <property type="entry name" value="Prot_kinase_dom"/>
</dbReference>
<dbReference type="SUPFAM" id="SSF56112">
    <property type="entry name" value="Protein kinase-like (PK-like)"/>
    <property type="match status" value="1"/>
</dbReference>
<dbReference type="AlphaFoldDB" id="A0A1H1G1U2"/>
<dbReference type="PANTHER" id="PTHR43289">
    <property type="entry name" value="MITOGEN-ACTIVATED PROTEIN KINASE KINASE KINASE 20-RELATED"/>
    <property type="match status" value="1"/>
</dbReference>
<dbReference type="PANTHER" id="PTHR43289:SF6">
    <property type="entry name" value="SERINE_THREONINE-PROTEIN KINASE NEKL-3"/>
    <property type="match status" value="1"/>
</dbReference>
<name>A0A1H1G1U2_9ACTN</name>
<accession>A0A1H1G1U2</accession>
<gene>
    <name evidence="9" type="ORF">SAMN04489764_3321</name>
</gene>
<protein>
    <recommendedName>
        <fullName evidence="1">non-specific serine/threonine protein kinase</fullName>
        <ecNumber evidence="1">2.7.11.1</ecNumber>
    </recommendedName>
</protein>
<evidence type="ECO:0000313" key="10">
    <source>
        <dbReference type="Proteomes" id="UP000217103"/>
    </source>
</evidence>
<keyword evidence="2 9" id="KW-0723">Serine/threonine-protein kinase</keyword>
<dbReference type="PROSITE" id="PS00107">
    <property type="entry name" value="PROTEIN_KINASE_ATP"/>
    <property type="match status" value="1"/>
</dbReference>
<evidence type="ECO:0000256" key="3">
    <source>
        <dbReference type="ARBA" id="ARBA00022679"/>
    </source>
</evidence>
<dbReference type="PROSITE" id="PS50011">
    <property type="entry name" value="PROTEIN_KINASE_DOM"/>
    <property type="match status" value="1"/>
</dbReference>
<dbReference type="STRING" id="35622.SAMN04489764_3321"/>
<dbReference type="Gene3D" id="1.10.510.10">
    <property type="entry name" value="Transferase(Phosphotransferase) domain 1"/>
    <property type="match status" value="1"/>
</dbReference>
<dbReference type="GO" id="GO:0005524">
    <property type="term" value="F:ATP binding"/>
    <property type="evidence" value="ECO:0007669"/>
    <property type="project" value="UniProtKB-UniRule"/>
</dbReference>
<dbReference type="EMBL" id="FNKK01000002">
    <property type="protein sequence ID" value="SDR07192.1"/>
    <property type="molecule type" value="Genomic_DNA"/>
</dbReference>
<keyword evidence="5 9" id="KW-0418">Kinase</keyword>
<evidence type="ECO:0000256" key="1">
    <source>
        <dbReference type="ARBA" id="ARBA00012513"/>
    </source>
</evidence>
<dbReference type="CDD" id="cd14014">
    <property type="entry name" value="STKc_PknB_like"/>
    <property type="match status" value="1"/>
</dbReference>
<dbReference type="PROSITE" id="PS00108">
    <property type="entry name" value="PROTEIN_KINASE_ST"/>
    <property type="match status" value="1"/>
</dbReference>
<dbReference type="Proteomes" id="UP000217103">
    <property type="component" value="Unassembled WGS sequence"/>
</dbReference>
<evidence type="ECO:0000256" key="2">
    <source>
        <dbReference type="ARBA" id="ARBA00022527"/>
    </source>
</evidence>
<keyword evidence="3" id="KW-0808">Transferase</keyword>
<dbReference type="InterPro" id="IPR008271">
    <property type="entry name" value="Ser/Thr_kinase_AS"/>
</dbReference>
<keyword evidence="6 7" id="KW-0067">ATP-binding</keyword>
<feature type="domain" description="Protein kinase" evidence="8">
    <location>
        <begin position="16"/>
        <end position="272"/>
    </location>
</feature>
<dbReference type="Gene3D" id="3.30.200.20">
    <property type="entry name" value="Phosphorylase Kinase, domain 1"/>
    <property type="match status" value="1"/>
</dbReference>
<dbReference type="GO" id="GO:0004674">
    <property type="term" value="F:protein serine/threonine kinase activity"/>
    <property type="evidence" value="ECO:0007669"/>
    <property type="project" value="UniProtKB-KW"/>
</dbReference>
<evidence type="ECO:0000259" key="8">
    <source>
        <dbReference type="PROSITE" id="PS50011"/>
    </source>
</evidence>
<sequence length="279" mass="30816">MQRMPEHPPRLLAGRYILQDPLGEGGMGVVWRAHDQLLHRPVAVKQVLLRHNHDPRSRSVALRRTLREARLAAQLNHPGVITVHDVVEEDGLPWIVMELVRGRSLSQTLQDGPLPESTVAAISTWVLGALSAAHAAGIVHRDVKPANILIADDRVVLTDFGLSVASQEPLRGAGSARLVGTPAYLAPERIRGERASAASDLWSVGVTIYQAVEGHQPFAREGLPAVLSAILHQDPPPPRRLDMLFPLVRGLTRKQREERWSADDALAFLDRLSRRSVRR</sequence>